<name>A0A7S0G1N7_9RHOD</name>
<feature type="signal peptide" evidence="1">
    <location>
        <begin position="1"/>
        <end position="17"/>
    </location>
</feature>
<gene>
    <name evidence="2" type="ORF">RMAR0315_LOCUS3081</name>
</gene>
<organism evidence="2">
    <name type="scientific">Rhodosorus marinus</name>
    <dbReference type="NCBI Taxonomy" id="101924"/>
    <lineage>
        <taxon>Eukaryota</taxon>
        <taxon>Rhodophyta</taxon>
        <taxon>Stylonematophyceae</taxon>
        <taxon>Stylonematales</taxon>
        <taxon>Stylonemataceae</taxon>
        <taxon>Rhodosorus</taxon>
    </lineage>
</organism>
<proteinExistence type="predicted"/>
<keyword evidence="1" id="KW-0732">Signal</keyword>
<evidence type="ECO:0008006" key="3">
    <source>
        <dbReference type="Google" id="ProtNLM"/>
    </source>
</evidence>
<evidence type="ECO:0000256" key="1">
    <source>
        <dbReference type="SAM" id="SignalP"/>
    </source>
</evidence>
<feature type="chain" id="PRO_5031393653" description="Peptidase A1 domain-containing protein" evidence="1">
    <location>
        <begin position="18"/>
        <end position="308"/>
    </location>
</feature>
<dbReference type="EMBL" id="HBEK01005517">
    <property type="protein sequence ID" value="CAD8393096.1"/>
    <property type="molecule type" value="Transcribed_RNA"/>
</dbReference>
<reference evidence="2" key="1">
    <citation type="submission" date="2021-01" db="EMBL/GenBank/DDBJ databases">
        <authorList>
            <person name="Corre E."/>
            <person name="Pelletier E."/>
            <person name="Niang G."/>
            <person name="Scheremetjew M."/>
            <person name="Finn R."/>
            <person name="Kale V."/>
            <person name="Holt S."/>
            <person name="Cochrane G."/>
            <person name="Meng A."/>
            <person name="Brown T."/>
            <person name="Cohen L."/>
        </authorList>
    </citation>
    <scope>NUCLEOTIDE SEQUENCE</scope>
    <source>
        <strain evidence="2">UTEX LB 2760</strain>
    </source>
</reference>
<accession>A0A7S0G1N7</accession>
<dbReference type="AlphaFoldDB" id="A0A7S0G1N7"/>
<protein>
    <recommendedName>
        <fullName evidence="3">Peptidase A1 domain-containing protein</fullName>
    </recommendedName>
</protein>
<sequence>MILALSLGSWTLVKVESQIGVVSYHRPHVGYRIECRNTAGVWVGRNSLLTRFKPVKNSKLTRVDRRSARVVSGSEGYDLALLDVDIVQNSWFTVSDTLPSAGALLTASAAVRGSGVQTKFGTSFLGIHNEGGRYRFDATAPSYLDPEEQFGIVVDEGNRLAGIVCAFAEGDDDIPPTLEIVPSTLVKAFLNQCRAGYINQCRAGTSIGPATLPFKLQAATNRSLREYLNVNEIDEGSLVIGRNMTETEEVLLRIAEHRVNADGSLSGAGFEKALVFPDYLASCLSPSDSIAVTMLRDGNIYEENVQLE</sequence>
<evidence type="ECO:0000313" key="2">
    <source>
        <dbReference type="EMBL" id="CAD8393096.1"/>
    </source>
</evidence>